<proteinExistence type="inferred from homology"/>
<comment type="pathway">
    <text evidence="4">Amino-acid biosynthesis; D-alanine biosynthesis; D-alanine from L-alanine: step 1/1.</text>
</comment>
<gene>
    <name evidence="8" type="ordered locus">Marky_1769</name>
</gene>
<dbReference type="PANTHER" id="PTHR30511:SF0">
    <property type="entry name" value="ALANINE RACEMASE, CATABOLIC-RELATED"/>
    <property type="match status" value="1"/>
</dbReference>
<evidence type="ECO:0000256" key="4">
    <source>
        <dbReference type="HAMAP-Rule" id="MF_01201"/>
    </source>
</evidence>
<dbReference type="RefSeq" id="WP_013704549.1">
    <property type="nucleotide sequence ID" value="NC_015387.1"/>
</dbReference>
<feature type="active site" description="Proton acceptor; specific for D-alanine" evidence="4">
    <location>
        <position position="35"/>
    </location>
</feature>
<feature type="modified residue" description="N6-(pyridoxal phosphate)lysine" evidence="4 5">
    <location>
        <position position="35"/>
    </location>
</feature>
<dbReference type="HOGENOM" id="CLU_028393_2_2_0"/>
<feature type="binding site" evidence="4 6">
    <location>
        <position position="129"/>
    </location>
    <ligand>
        <name>substrate</name>
    </ligand>
</feature>
<dbReference type="FunFam" id="3.20.20.10:FF:000002">
    <property type="entry name" value="Alanine racemase"/>
    <property type="match status" value="1"/>
</dbReference>
<name>F2NPK2_MARHT</name>
<dbReference type="SUPFAM" id="SSF50621">
    <property type="entry name" value="Alanine racemase C-terminal domain-like"/>
    <property type="match status" value="1"/>
</dbReference>
<comment type="catalytic activity">
    <reaction evidence="4">
        <text>L-alanine = D-alanine</text>
        <dbReference type="Rhea" id="RHEA:20249"/>
        <dbReference type="ChEBI" id="CHEBI:57416"/>
        <dbReference type="ChEBI" id="CHEBI:57972"/>
        <dbReference type="EC" id="5.1.1.1"/>
    </reaction>
</comment>
<dbReference type="PRINTS" id="PR00992">
    <property type="entry name" value="ALARACEMASE"/>
</dbReference>
<dbReference type="InterPro" id="IPR029066">
    <property type="entry name" value="PLP-binding_barrel"/>
</dbReference>
<keyword evidence="9" id="KW-1185">Reference proteome</keyword>
<dbReference type="OrthoDB" id="9813814at2"/>
<dbReference type="EMBL" id="CP002630">
    <property type="protein sequence ID" value="AEB12503.1"/>
    <property type="molecule type" value="Genomic_DNA"/>
</dbReference>
<dbReference type="PROSITE" id="PS00395">
    <property type="entry name" value="ALANINE_RACEMASE"/>
    <property type="match status" value="1"/>
</dbReference>
<dbReference type="SMART" id="SM01005">
    <property type="entry name" value="Ala_racemase_C"/>
    <property type="match status" value="1"/>
</dbReference>
<evidence type="ECO:0000256" key="2">
    <source>
        <dbReference type="ARBA" id="ARBA00022898"/>
    </source>
</evidence>
<keyword evidence="3 4" id="KW-0413">Isomerase</keyword>
<dbReference type="Proteomes" id="UP000007030">
    <property type="component" value="Chromosome"/>
</dbReference>
<dbReference type="GO" id="GO:0005829">
    <property type="term" value="C:cytosol"/>
    <property type="evidence" value="ECO:0007669"/>
    <property type="project" value="TreeGrafter"/>
</dbReference>
<protein>
    <recommendedName>
        <fullName evidence="4">Alanine racemase</fullName>
        <ecNumber evidence="4">5.1.1.1</ecNumber>
    </recommendedName>
</protein>
<evidence type="ECO:0000256" key="6">
    <source>
        <dbReference type="PIRSR" id="PIRSR600821-52"/>
    </source>
</evidence>
<dbReference type="Gene3D" id="3.20.20.10">
    <property type="entry name" value="Alanine racemase"/>
    <property type="match status" value="1"/>
</dbReference>
<dbReference type="InterPro" id="IPR020622">
    <property type="entry name" value="Ala_racemase_pyridoxalP-BS"/>
</dbReference>
<dbReference type="eggNOG" id="COG0787">
    <property type="taxonomic scope" value="Bacteria"/>
</dbReference>
<organism evidence="8 9">
    <name type="scientific">Marinithermus hydrothermalis (strain DSM 14884 / JCM 11576 / T1)</name>
    <dbReference type="NCBI Taxonomy" id="869210"/>
    <lineage>
        <taxon>Bacteria</taxon>
        <taxon>Thermotogati</taxon>
        <taxon>Deinococcota</taxon>
        <taxon>Deinococci</taxon>
        <taxon>Thermales</taxon>
        <taxon>Thermaceae</taxon>
        <taxon>Marinithermus</taxon>
    </lineage>
</organism>
<dbReference type="EC" id="5.1.1.1" evidence="4"/>
<evidence type="ECO:0000313" key="9">
    <source>
        <dbReference type="Proteomes" id="UP000007030"/>
    </source>
</evidence>
<reference evidence="8 9" key="1">
    <citation type="journal article" date="2012" name="Stand. Genomic Sci.">
        <title>Complete genome sequence of the aerobic, heterotroph Marinithermus hydrothermalis type strain (T1(T)) from a deep-sea hydrothermal vent chimney.</title>
        <authorList>
            <person name="Copeland A."/>
            <person name="Gu W."/>
            <person name="Yasawong M."/>
            <person name="Lapidus A."/>
            <person name="Lucas S."/>
            <person name="Deshpande S."/>
            <person name="Pagani I."/>
            <person name="Tapia R."/>
            <person name="Cheng J.F."/>
            <person name="Goodwin L.A."/>
            <person name="Pitluck S."/>
            <person name="Liolios K."/>
            <person name="Ivanova N."/>
            <person name="Mavromatis K."/>
            <person name="Mikhailova N."/>
            <person name="Pati A."/>
            <person name="Chen A."/>
            <person name="Palaniappan K."/>
            <person name="Land M."/>
            <person name="Pan C."/>
            <person name="Brambilla E.M."/>
            <person name="Rohde M."/>
            <person name="Tindall B.J."/>
            <person name="Sikorski J."/>
            <person name="Goker M."/>
            <person name="Detter J.C."/>
            <person name="Bristow J."/>
            <person name="Eisen J.A."/>
            <person name="Markowitz V."/>
            <person name="Hugenholtz P."/>
            <person name="Kyrpides N.C."/>
            <person name="Klenk H.P."/>
            <person name="Woyke T."/>
        </authorList>
    </citation>
    <scope>NUCLEOTIDE SEQUENCE [LARGE SCALE GENOMIC DNA]</scope>
    <source>
        <strain evidence="9">DSM 14884 / JCM 11576 / T1</strain>
    </source>
</reference>
<dbReference type="PANTHER" id="PTHR30511">
    <property type="entry name" value="ALANINE RACEMASE"/>
    <property type="match status" value="1"/>
</dbReference>
<dbReference type="AlphaFoldDB" id="F2NPK2"/>
<dbReference type="InterPro" id="IPR009006">
    <property type="entry name" value="Ala_racemase/Decarboxylase_C"/>
</dbReference>
<comment type="similarity">
    <text evidence="4">Belongs to the alanine racemase family.</text>
</comment>
<dbReference type="GO" id="GO:0030170">
    <property type="term" value="F:pyridoxal phosphate binding"/>
    <property type="evidence" value="ECO:0007669"/>
    <property type="project" value="UniProtKB-UniRule"/>
</dbReference>
<dbReference type="InterPro" id="IPR000821">
    <property type="entry name" value="Ala_racemase"/>
</dbReference>
<comment type="cofactor">
    <cofactor evidence="1 4 5">
        <name>pyridoxal 5'-phosphate</name>
        <dbReference type="ChEBI" id="CHEBI:597326"/>
    </cofactor>
</comment>
<comment type="function">
    <text evidence="4">Catalyzes the interconversion of L-alanine and D-alanine. May also act on other amino acids.</text>
</comment>
<dbReference type="SUPFAM" id="SSF51419">
    <property type="entry name" value="PLP-binding barrel"/>
    <property type="match status" value="1"/>
</dbReference>
<dbReference type="CDD" id="cd00430">
    <property type="entry name" value="PLPDE_III_AR"/>
    <property type="match status" value="1"/>
</dbReference>
<feature type="domain" description="Alanine racemase C-terminal" evidence="7">
    <location>
        <begin position="230"/>
        <end position="356"/>
    </location>
</feature>
<accession>F2NPK2</accession>
<dbReference type="Gene3D" id="2.40.37.10">
    <property type="entry name" value="Lyase, Ornithine Decarboxylase, Chain A, domain 1"/>
    <property type="match status" value="1"/>
</dbReference>
<dbReference type="NCBIfam" id="TIGR00492">
    <property type="entry name" value="alr"/>
    <property type="match status" value="1"/>
</dbReference>
<evidence type="ECO:0000256" key="3">
    <source>
        <dbReference type="ARBA" id="ARBA00023235"/>
    </source>
</evidence>
<sequence>MRATWLEIHLDALAHNLRVIRARLQPGTGIIAVIKADAYGHGAVPIAHELARLGVERFAVATVEEGARLRQARIQHPVHLLGSLHPEEAAPALEHALIPTLSTLEAARAVAAHRPGATVHVKADSGMGRVGVPLEALRRFVEEVEAMGLEVEGVFTHFASADEDPAATRRQLEAFLAVTAPWRGRYKLHAANSAALLRFPEAHLDFVRPGIALYGLPPGEGFAREGLWPILAWKAHPTLVKRVQPGQRIGYGGTYTAQREEWIATLPLGYADGFSRALSNRGWVRLGSTYCPVVGRVSMDQITVRLPGPVGLDAVFEVITPDLDARTSLTGRAAQLGTIPYELATLLSPRLPRVYLHAAPPTQA</sequence>
<dbReference type="STRING" id="869210.Marky_1769"/>
<dbReference type="GO" id="GO:0030632">
    <property type="term" value="P:D-alanine biosynthetic process"/>
    <property type="evidence" value="ECO:0007669"/>
    <property type="project" value="UniProtKB-UniRule"/>
</dbReference>
<dbReference type="HAMAP" id="MF_01201">
    <property type="entry name" value="Ala_racemase"/>
    <property type="match status" value="1"/>
</dbReference>
<evidence type="ECO:0000256" key="1">
    <source>
        <dbReference type="ARBA" id="ARBA00001933"/>
    </source>
</evidence>
<dbReference type="InterPro" id="IPR001608">
    <property type="entry name" value="Ala_racemase_N"/>
</dbReference>
<feature type="binding site" evidence="4 6">
    <location>
        <position position="299"/>
    </location>
    <ligand>
        <name>substrate</name>
    </ligand>
</feature>
<keyword evidence="2 4" id="KW-0663">Pyridoxal phosphate</keyword>
<dbReference type="GO" id="GO:0008784">
    <property type="term" value="F:alanine racemase activity"/>
    <property type="evidence" value="ECO:0007669"/>
    <property type="project" value="UniProtKB-UniRule"/>
</dbReference>
<evidence type="ECO:0000256" key="5">
    <source>
        <dbReference type="PIRSR" id="PIRSR600821-50"/>
    </source>
</evidence>
<evidence type="ECO:0000313" key="8">
    <source>
        <dbReference type="EMBL" id="AEB12503.1"/>
    </source>
</evidence>
<dbReference type="Pfam" id="PF00842">
    <property type="entry name" value="Ala_racemase_C"/>
    <property type="match status" value="1"/>
</dbReference>
<evidence type="ECO:0000259" key="7">
    <source>
        <dbReference type="SMART" id="SM01005"/>
    </source>
</evidence>
<dbReference type="UniPathway" id="UPA00042">
    <property type="reaction ID" value="UER00497"/>
</dbReference>
<dbReference type="Pfam" id="PF01168">
    <property type="entry name" value="Ala_racemase_N"/>
    <property type="match status" value="1"/>
</dbReference>
<dbReference type="InterPro" id="IPR011079">
    <property type="entry name" value="Ala_racemase_C"/>
</dbReference>
<dbReference type="KEGG" id="mhd:Marky_1769"/>
<feature type="active site" description="Proton acceptor; specific for L-alanine" evidence="4">
    <location>
        <position position="251"/>
    </location>
</feature>